<dbReference type="OrthoDB" id="1898893at2"/>
<evidence type="ECO:0000313" key="1">
    <source>
        <dbReference type="EMBL" id="KKK39710.1"/>
    </source>
</evidence>
<comment type="caution">
    <text evidence="1">The sequence shown here is derived from an EMBL/GenBank/DDBJ whole genome shotgun (WGS) entry which is preliminary data.</text>
</comment>
<dbReference type="AlphaFoldDB" id="A0A0M2T4G7"/>
<evidence type="ECO:0000313" key="2">
    <source>
        <dbReference type="Proteomes" id="UP000034166"/>
    </source>
</evidence>
<protein>
    <recommendedName>
        <fullName evidence="3">Helicase/UvrB N-terminal domain-containing protein</fullName>
    </recommendedName>
</protein>
<dbReference type="EMBL" id="LAYY01000002">
    <property type="protein sequence ID" value="KKK39710.1"/>
    <property type="molecule type" value="Genomic_DNA"/>
</dbReference>
<evidence type="ECO:0008006" key="3">
    <source>
        <dbReference type="Google" id="ProtNLM"/>
    </source>
</evidence>
<proteinExistence type="predicted"/>
<keyword evidence="2" id="KW-1185">Reference proteome</keyword>
<organism evidence="1 2">
    <name type="scientific">Mesobacillus campisalis</name>
    <dbReference type="NCBI Taxonomy" id="1408103"/>
    <lineage>
        <taxon>Bacteria</taxon>
        <taxon>Bacillati</taxon>
        <taxon>Bacillota</taxon>
        <taxon>Bacilli</taxon>
        <taxon>Bacillales</taxon>
        <taxon>Bacillaceae</taxon>
        <taxon>Mesobacillus</taxon>
    </lineage>
</organism>
<name>A0A0M2T4G7_9BACI</name>
<dbReference type="Proteomes" id="UP000034166">
    <property type="component" value="Unassembled WGS sequence"/>
</dbReference>
<sequence>MLIRKPIQNKINIVDSIMGSGKTSWAIQYMNESAFYKKFIYITPFKSEVDRVINSVNRDFVQPEAVKGGTKLDSLKQLIAKGENIVSTHALFQRMDTELIELIEMQGYNLILDEVMNVIEQVDISKDDLQLLMTARTKADEPVMTVDDKGFVHWNEKDYSEGKFKDIRNLANANNLMIYENITMYWLFPVSAFKGFEEIFVLTYMFNGQLQRYYYDLFNLNYTFYSVGCLNGKYSLIDNISLEKENRQHLKQLINIHYSKPTDRIDLNRVGEDRTAFSKSHTARMMESSAKKKILKDNAFNYYRNKIGVSSEEVMWTTFKEFEKTLCPKNLKKQFVEVTARATNDYANKSTCIYFANRFMNPITKRFFTGKGVTVDEDLFALSELLQWIFRSRIRKGQQINVYIPSKRMRTLLEVYLNNEEIRA</sequence>
<gene>
    <name evidence="1" type="ORF">WQ57_02060</name>
</gene>
<accession>A0A0M2T4G7</accession>
<dbReference type="PATRIC" id="fig|1408103.3.peg.472"/>
<reference evidence="1 2" key="1">
    <citation type="submission" date="2015-04" db="EMBL/GenBank/DDBJ databases">
        <title>Taxonomic description and genome sequence of Bacillus campisalis sp. nov., a novel member of the genus Bacillus isolated from solar saltern.</title>
        <authorList>
            <person name="Mathan Kumar R."/>
            <person name="Kaur G."/>
            <person name="Kumar A."/>
            <person name="Singh N.K."/>
            <person name="Kaur N."/>
            <person name="Kumar N."/>
            <person name="Mayilraj S."/>
        </authorList>
    </citation>
    <scope>NUCLEOTIDE SEQUENCE [LARGE SCALE GENOMIC DNA]</scope>
    <source>
        <strain evidence="1 2">SA2-6</strain>
    </source>
</reference>